<sequence length="236" mass="26650">MGNTPSSSRSDPSTQDASLEQNQAYVPTPEVLSGTLYTLSHVFFDQTSIFAMEYRDLDKQKHEKRFSRGDAITLMESIMAHELFHSPKTPPLWSRDQFFLHAIRQSSFNSIAHFMAAMQAVVFQDLSDYTACLLDMKDWDRVIAGVTDSYLSWDPLEIELSDAPLFAILRTAVPQRIGSFDESVWRSIADSIVVAAIICRAKVEPLFEKLILETENRLFVYASTLERLTTGLATIA</sequence>
<proteinExistence type="predicted"/>
<organism evidence="1 2">
    <name type="scientific">Exophiala sideris</name>
    <dbReference type="NCBI Taxonomy" id="1016849"/>
    <lineage>
        <taxon>Eukaryota</taxon>
        <taxon>Fungi</taxon>
        <taxon>Dikarya</taxon>
        <taxon>Ascomycota</taxon>
        <taxon>Pezizomycotina</taxon>
        <taxon>Eurotiomycetes</taxon>
        <taxon>Chaetothyriomycetidae</taxon>
        <taxon>Chaetothyriales</taxon>
        <taxon>Herpotrichiellaceae</taxon>
        <taxon>Exophiala</taxon>
    </lineage>
</organism>
<reference evidence="1 2" key="1">
    <citation type="submission" date="2015-01" db="EMBL/GenBank/DDBJ databases">
        <title>The Genome Sequence of Exophiala sideris CBS121828.</title>
        <authorList>
            <consortium name="The Broad Institute Genomics Platform"/>
            <person name="Cuomo C."/>
            <person name="de Hoog S."/>
            <person name="Gorbushina A."/>
            <person name="Stielow B."/>
            <person name="Teixiera M."/>
            <person name="Abouelleil A."/>
            <person name="Chapman S.B."/>
            <person name="Priest M."/>
            <person name="Young S.K."/>
            <person name="Wortman J."/>
            <person name="Nusbaum C."/>
            <person name="Birren B."/>
        </authorList>
    </citation>
    <scope>NUCLEOTIDE SEQUENCE [LARGE SCALE GENOMIC DNA]</scope>
    <source>
        <strain evidence="1 2">CBS 121828</strain>
    </source>
</reference>
<protein>
    <submittedName>
        <fullName evidence="1">Uncharacterized protein</fullName>
    </submittedName>
</protein>
<gene>
    <name evidence="1" type="ORF">PV11_04478</name>
</gene>
<dbReference type="AlphaFoldDB" id="A0A0D1YMN0"/>
<name>A0A0D1YMN0_9EURO</name>
<dbReference type="Proteomes" id="UP000053599">
    <property type="component" value="Unassembled WGS sequence"/>
</dbReference>
<dbReference type="SUPFAM" id="SSF143990">
    <property type="entry name" value="YbiA-like"/>
    <property type="match status" value="1"/>
</dbReference>
<dbReference type="InterPro" id="IPR037238">
    <property type="entry name" value="YbiA-like_sf"/>
</dbReference>
<evidence type="ECO:0000313" key="1">
    <source>
        <dbReference type="EMBL" id="KIV82359.1"/>
    </source>
</evidence>
<accession>A0A0D1YMN0</accession>
<dbReference type="EMBL" id="KN846952">
    <property type="protein sequence ID" value="KIV82359.1"/>
    <property type="molecule type" value="Genomic_DNA"/>
</dbReference>
<dbReference type="HOGENOM" id="CLU_1175440_0_0_1"/>
<evidence type="ECO:0000313" key="2">
    <source>
        <dbReference type="Proteomes" id="UP000053599"/>
    </source>
</evidence>